<dbReference type="Gene3D" id="3.30.160.60">
    <property type="entry name" value="Classic Zinc Finger"/>
    <property type="match status" value="1"/>
</dbReference>
<dbReference type="SMART" id="SM00355">
    <property type="entry name" value="ZnF_C2H2"/>
    <property type="match status" value="2"/>
</dbReference>
<keyword evidence="1" id="KW-0862">Zinc</keyword>
<dbReference type="EMBL" id="CAUOPR010000001">
    <property type="protein sequence ID" value="CAJ2002127.1"/>
    <property type="molecule type" value="Genomic_DNA"/>
</dbReference>
<keyword evidence="1" id="KW-0863">Zinc-finger</keyword>
<gene>
    <name evidence="3" type="ORF">CCFV1_ORF081</name>
</gene>
<sequence length="490" mass="56119">MSPPSSPQYTLLNWLVCEDGGPECTGEIKKFLFNYREDRVFSELFINSDALEVLIFKELKTRCLEDLTVFDARLNLIRYSPSRKTVGTYWETPNIPYEHWLTRQCPPSASEATMLATKLLKFINSEPALLVVKKISQLKPDVFLIEQCIQQQQQPQTTIAEFDKDLGSISPNDLLMLLQKRFPTTEATASYDPDFGYLNFIMAKIKLFGGKSITDRECLKLIDVLIKKTPSTKATGVFTQIKNQQYCRYFFDFCFREFMENAAHLPTYSTVHYTPAGVYDYKVVYDPIYDYGCYLISGAPILYIILTDTPEAIGKAKEAAANLTFINGNGKTCTSYIHHELLFTGELLKNCKKQYRVQVAFEFFFLKRNSIAIAFTCGEVFYECCKLYKKGDEKLTAQRKLSSLGCCCKPLDFRKSSLRLRPYACDVCLNSFESAFLLNSHINKTHSTPSRREAPICAECNISFATKPSLFRHIRRKHKHQPNSKTSTKT</sequence>
<reference evidence="3 4" key="1">
    <citation type="submission" date="2024-01" db="EMBL/GenBank/DDBJ databases">
        <authorList>
            <person name="Guinet B."/>
        </authorList>
    </citation>
    <scope>NUCLEOTIDE SEQUENCE [LARGE SCALE GENOMIC DNA]</scope>
</reference>
<keyword evidence="4" id="KW-1185">Reference proteome</keyword>
<dbReference type="Proteomes" id="UP001642380">
    <property type="component" value="Unassembled WGS sequence"/>
</dbReference>
<organism evidence="3 4">
    <name type="scientific">Cotesia congregata filamentous virus 1</name>
    <dbReference type="NCBI Taxonomy" id="3064291"/>
    <lineage>
        <taxon>Viruses</taxon>
        <taxon>Viruses incertae sedis</taxon>
        <taxon>Naldaviricetes</taxon>
        <taxon>Lefavirales</taxon>
        <taxon>Filamentoviridae</taxon>
        <taxon>Betafilamentovirus</taxon>
        <taxon>Betafilamentovirus cocongregatae</taxon>
    </lineage>
</organism>
<protein>
    <submittedName>
        <fullName evidence="3">Zinc finger containing protein</fullName>
    </submittedName>
</protein>
<accession>A0ABC8QJQ5</accession>
<proteinExistence type="predicted"/>
<evidence type="ECO:0000259" key="2">
    <source>
        <dbReference type="PROSITE" id="PS50157"/>
    </source>
</evidence>
<dbReference type="PROSITE" id="PS00028">
    <property type="entry name" value="ZINC_FINGER_C2H2_1"/>
    <property type="match status" value="2"/>
</dbReference>
<feature type="domain" description="C2H2-type" evidence="2">
    <location>
        <begin position="455"/>
        <end position="483"/>
    </location>
</feature>
<dbReference type="PROSITE" id="PS50157">
    <property type="entry name" value="ZINC_FINGER_C2H2_2"/>
    <property type="match status" value="2"/>
</dbReference>
<dbReference type="InterPro" id="IPR013087">
    <property type="entry name" value="Znf_C2H2_type"/>
</dbReference>
<name>A0ABC8QJQ5_9VIRU</name>
<evidence type="ECO:0000313" key="3">
    <source>
        <dbReference type="EMBL" id="CAJ2002127.1"/>
    </source>
</evidence>
<evidence type="ECO:0000313" key="4">
    <source>
        <dbReference type="Proteomes" id="UP001642380"/>
    </source>
</evidence>
<dbReference type="GO" id="GO:0008270">
    <property type="term" value="F:zinc ion binding"/>
    <property type="evidence" value="ECO:0007669"/>
    <property type="project" value="UniProtKB-KW"/>
</dbReference>
<comment type="caution">
    <text evidence="3">The sequence shown here is derived from an EMBL/GenBank/DDBJ whole genome shotgun (WGS) entry which is preliminary data.</text>
</comment>
<feature type="domain" description="C2H2-type" evidence="2">
    <location>
        <begin position="423"/>
        <end position="451"/>
    </location>
</feature>
<dbReference type="InterPro" id="IPR036236">
    <property type="entry name" value="Znf_C2H2_sf"/>
</dbReference>
<dbReference type="SUPFAM" id="SSF57667">
    <property type="entry name" value="beta-beta-alpha zinc fingers"/>
    <property type="match status" value="1"/>
</dbReference>
<evidence type="ECO:0000256" key="1">
    <source>
        <dbReference type="PROSITE-ProRule" id="PRU00042"/>
    </source>
</evidence>
<keyword evidence="1" id="KW-0479">Metal-binding</keyword>